<reference evidence="2" key="2">
    <citation type="submission" date="2015-01" db="EMBL/GenBank/DDBJ databases">
        <title>Evolutionary Origins and Diversification of the Mycorrhizal Mutualists.</title>
        <authorList>
            <consortium name="DOE Joint Genome Institute"/>
            <consortium name="Mycorrhizal Genomics Consortium"/>
            <person name="Kohler A."/>
            <person name="Kuo A."/>
            <person name="Nagy L.G."/>
            <person name="Floudas D."/>
            <person name="Copeland A."/>
            <person name="Barry K.W."/>
            <person name="Cichocki N."/>
            <person name="Veneault-Fourrey C."/>
            <person name="LaButti K."/>
            <person name="Lindquist E.A."/>
            <person name="Lipzen A."/>
            <person name="Lundell T."/>
            <person name="Morin E."/>
            <person name="Murat C."/>
            <person name="Riley R."/>
            <person name="Ohm R."/>
            <person name="Sun H."/>
            <person name="Tunlid A."/>
            <person name="Henrissat B."/>
            <person name="Grigoriev I.V."/>
            <person name="Hibbett D.S."/>
            <person name="Martin F."/>
        </authorList>
    </citation>
    <scope>NUCLEOTIDE SEQUENCE [LARGE SCALE GENOMIC DNA]</scope>
    <source>
        <strain evidence="2">441</strain>
    </source>
</reference>
<evidence type="ECO:0000313" key="2">
    <source>
        <dbReference type="Proteomes" id="UP000054018"/>
    </source>
</evidence>
<organism evidence="1 2">
    <name type="scientific">Pisolithus microcarpus 441</name>
    <dbReference type="NCBI Taxonomy" id="765257"/>
    <lineage>
        <taxon>Eukaryota</taxon>
        <taxon>Fungi</taxon>
        <taxon>Dikarya</taxon>
        <taxon>Basidiomycota</taxon>
        <taxon>Agaricomycotina</taxon>
        <taxon>Agaricomycetes</taxon>
        <taxon>Agaricomycetidae</taxon>
        <taxon>Boletales</taxon>
        <taxon>Sclerodermatineae</taxon>
        <taxon>Pisolithaceae</taxon>
        <taxon>Pisolithus</taxon>
    </lineage>
</organism>
<proteinExistence type="predicted"/>
<accession>A0A0C9ZGS9</accession>
<feature type="non-terminal residue" evidence="1">
    <location>
        <position position="1"/>
    </location>
</feature>
<dbReference type="HOGENOM" id="CLU_3112092_0_0_1"/>
<dbReference type="SUPFAM" id="SSF54277">
    <property type="entry name" value="CAD &amp; PB1 domains"/>
    <property type="match status" value="1"/>
</dbReference>
<dbReference type="STRING" id="765257.A0A0C9ZGS9"/>
<dbReference type="Proteomes" id="UP000054018">
    <property type="component" value="Unassembled WGS sequence"/>
</dbReference>
<sequence>LYMDVDGDMVLITSYSDTVHAVKITRTGSSDQILLVIEGGKHWTKARADESEDETKAALDAV</sequence>
<dbReference type="AlphaFoldDB" id="A0A0C9ZGS9"/>
<keyword evidence="2" id="KW-1185">Reference proteome</keyword>
<evidence type="ECO:0000313" key="1">
    <source>
        <dbReference type="EMBL" id="KIK21707.1"/>
    </source>
</evidence>
<gene>
    <name evidence="1" type="ORF">PISMIDRAFT_103624</name>
</gene>
<protein>
    <submittedName>
        <fullName evidence="1">Unplaced genomic scaffold scaffold_64, whole genome shotgun sequence</fullName>
    </submittedName>
</protein>
<name>A0A0C9ZGS9_9AGAM</name>
<dbReference type="EMBL" id="KN833748">
    <property type="protein sequence ID" value="KIK21707.1"/>
    <property type="molecule type" value="Genomic_DNA"/>
</dbReference>
<reference evidence="1 2" key="1">
    <citation type="submission" date="2014-04" db="EMBL/GenBank/DDBJ databases">
        <authorList>
            <consortium name="DOE Joint Genome Institute"/>
            <person name="Kuo A."/>
            <person name="Kohler A."/>
            <person name="Costa M.D."/>
            <person name="Nagy L.G."/>
            <person name="Floudas D."/>
            <person name="Copeland A."/>
            <person name="Barry K.W."/>
            <person name="Cichocki N."/>
            <person name="Veneault-Fourrey C."/>
            <person name="LaButti K."/>
            <person name="Lindquist E.A."/>
            <person name="Lipzen A."/>
            <person name="Lundell T."/>
            <person name="Morin E."/>
            <person name="Murat C."/>
            <person name="Sun H."/>
            <person name="Tunlid A."/>
            <person name="Henrissat B."/>
            <person name="Grigoriev I.V."/>
            <person name="Hibbett D.S."/>
            <person name="Martin F."/>
            <person name="Nordberg H.P."/>
            <person name="Cantor M.N."/>
            <person name="Hua S.X."/>
        </authorList>
    </citation>
    <scope>NUCLEOTIDE SEQUENCE [LARGE SCALE GENOMIC DNA]</scope>
    <source>
        <strain evidence="1 2">441</strain>
    </source>
</reference>